<reference evidence="2 3" key="1">
    <citation type="submission" date="2020-06" db="EMBL/GenBank/DDBJ databases">
        <authorList>
            <person name="Li R."/>
            <person name="Bekaert M."/>
        </authorList>
    </citation>
    <scope>NUCLEOTIDE SEQUENCE [LARGE SCALE GENOMIC DNA]</scope>
    <source>
        <strain evidence="3">wild</strain>
    </source>
</reference>
<evidence type="ECO:0000256" key="1">
    <source>
        <dbReference type="SAM" id="Coils"/>
    </source>
</evidence>
<keyword evidence="3" id="KW-1185">Reference proteome</keyword>
<dbReference type="EMBL" id="CACVKT020001464">
    <property type="protein sequence ID" value="CAC5368345.1"/>
    <property type="molecule type" value="Genomic_DNA"/>
</dbReference>
<accession>A0A6J8AHM7</accession>
<name>A0A6J8AHM7_MYTCO</name>
<feature type="coiled-coil region" evidence="1">
    <location>
        <begin position="122"/>
        <end position="156"/>
    </location>
</feature>
<dbReference type="Proteomes" id="UP000507470">
    <property type="component" value="Unassembled WGS sequence"/>
</dbReference>
<evidence type="ECO:0000313" key="3">
    <source>
        <dbReference type="Proteomes" id="UP000507470"/>
    </source>
</evidence>
<organism evidence="2 3">
    <name type="scientific">Mytilus coruscus</name>
    <name type="common">Sea mussel</name>
    <dbReference type="NCBI Taxonomy" id="42192"/>
    <lineage>
        <taxon>Eukaryota</taxon>
        <taxon>Metazoa</taxon>
        <taxon>Spiralia</taxon>
        <taxon>Lophotrochozoa</taxon>
        <taxon>Mollusca</taxon>
        <taxon>Bivalvia</taxon>
        <taxon>Autobranchia</taxon>
        <taxon>Pteriomorphia</taxon>
        <taxon>Mytilida</taxon>
        <taxon>Mytiloidea</taxon>
        <taxon>Mytilidae</taxon>
        <taxon>Mytilinae</taxon>
        <taxon>Mytilus</taxon>
    </lineage>
</organism>
<sequence length="226" mass="25747">MNKANKVTQCNTYLDSLPKSKTTATECKVVSKTTSTQTNRGQFEVKTSSVAVLEKLNAKILQSQEKSGIVEKRLKAIVQTKSRSTQTTKLKTSSESSFIFKLTEIITNNDNYNHIDIQTIEIIEQQEEIDEDIKEVDRYELEIQIAITKIEKYSQRNSTVLSSFVEHENNDDPTTKEVSNRLNEEGIDIIMDNTRLNTLFKIIGVIAFILRLVAQCEIPKSQRKPD</sequence>
<protein>
    <submittedName>
        <fullName evidence="2">Uncharacterized protein</fullName>
    </submittedName>
</protein>
<proteinExistence type="predicted"/>
<gene>
    <name evidence="2" type="ORF">MCOR_7930</name>
</gene>
<keyword evidence="1" id="KW-0175">Coiled coil</keyword>
<dbReference type="AlphaFoldDB" id="A0A6J8AHM7"/>
<evidence type="ECO:0000313" key="2">
    <source>
        <dbReference type="EMBL" id="CAC5368345.1"/>
    </source>
</evidence>